<name>A0A074YQE1_AURSE</name>
<gene>
    <name evidence="2" type="ORF">AUEXF2481DRAFT_85453</name>
</gene>
<dbReference type="OrthoDB" id="3906869at2759"/>
<dbReference type="GeneID" id="25371867"/>
<protein>
    <submittedName>
        <fullName evidence="2">Uncharacterized protein</fullName>
    </submittedName>
</protein>
<organism evidence="2 3">
    <name type="scientific">Aureobasidium subglaciale (strain EXF-2481)</name>
    <name type="common">Aureobasidium pullulans var. subglaciale</name>
    <dbReference type="NCBI Taxonomy" id="1043005"/>
    <lineage>
        <taxon>Eukaryota</taxon>
        <taxon>Fungi</taxon>
        <taxon>Dikarya</taxon>
        <taxon>Ascomycota</taxon>
        <taxon>Pezizomycotina</taxon>
        <taxon>Dothideomycetes</taxon>
        <taxon>Dothideomycetidae</taxon>
        <taxon>Dothideales</taxon>
        <taxon>Saccotheciaceae</taxon>
        <taxon>Aureobasidium</taxon>
    </lineage>
</organism>
<evidence type="ECO:0000313" key="3">
    <source>
        <dbReference type="Proteomes" id="UP000030641"/>
    </source>
</evidence>
<feature type="compositionally biased region" description="Basic and acidic residues" evidence="1">
    <location>
        <begin position="109"/>
        <end position="121"/>
    </location>
</feature>
<proteinExistence type="predicted"/>
<dbReference type="Proteomes" id="UP000030641">
    <property type="component" value="Unassembled WGS sequence"/>
</dbReference>
<accession>A0A074YQE1</accession>
<evidence type="ECO:0000256" key="1">
    <source>
        <dbReference type="SAM" id="MobiDB-lite"/>
    </source>
</evidence>
<dbReference type="AlphaFoldDB" id="A0A074YQE1"/>
<dbReference type="InParanoid" id="A0A074YQE1"/>
<sequence length="462" mass="51748">MERPLPAEISFFVPLYHWKSFRVARNQEQGGQSENPLNSRYDFGLRRSSAVSATGSWRDRAIDIASAENESQDVTMEDASPSSKRKGSETAATPPSSSKKKFLNFMNRGSKEPDNKDSPEKAQEVYDREFAMSMMSSQQPAVTSAHPPLSRSSTHRSGCQGSYIPNHMGDRDEEEDAEVLKTWFPDPDTDRDPVPCLTSFDIHLYPGLRTQLQQSESVIPAGIHGPVLCTRKTLQRVGGPGDPFVEKNIGVWADKRKVNRQIFQPGDVIRAAHSGAQNDLNCEYPARDVRIFQHGAVLSKIRPMVVLYNTFEATICLPMFQNEFMTVTTAANPKGSDWQGSTPGNGKTLTLIVTPGVDMKLESFIYLALPVNLGRSEAVKYKQGHLTKESFVRLMEACTFRENQYKQEAFKELGLRYQANPSELLAANYEHSRKDITTAKLRLTKRVGLTAEEVRDTFKVDC</sequence>
<dbReference type="RefSeq" id="XP_013348333.1">
    <property type="nucleotide sequence ID" value="XM_013492879.1"/>
</dbReference>
<dbReference type="EMBL" id="KL584750">
    <property type="protein sequence ID" value="KEQ99905.1"/>
    <property type="molecule type" value="Genomic_DNA"/>
</dbReference>
<keyword evidence="3" id="KW-1185">Reference proteome</keyword>
<reference evidence="2 3" key="1">
    <citation type="journal article" date="2014" name="BMC Genomics">
        <title>Genome sequencing of four Aureobasidium pullulans varieties: biotechnological potential, stress tolerance, and description of new species.</title>
        <authorList>
            <person name="Gostin Ar C."/>
            <person name="Ohm R.A."/>
            <person name="Kogej T."/>
            <person name="Sonjak S."/>
            <person name="Turk M."/>
            <person name="Zajc J."/>
            <person name="Zalar P."/>
            <person name="Grube M."/>
            <person name="Sun H."/>
            <person name="Han J."/>
            <person name="Sharma A."/>
            <person name="Chiniquy J."/>
            <person name="Ngan C.Y."/>
            <person name="Lipzen A."/>
            <person name="Barry K."/>
            <person name="Grigoriev I.V."/>
            <person name="Gunde-Cimerman N."/>
        </authorList>
    </citation>
    <scope>NUCLEOTIDE SEQUENCE [LARGE SCALE GENOMIC DNA]</scope>
    <source>
        <strain evidence="2 3">EXF-2481</strain>
    </source>
</reference>
<dbReference type="HOGENOM" id="CLU_591808_0_0_1"/>
<feature type="region of interest" description="Disordered" evidence="1">
    <location>
        <begin position="68"/>
        <end position="121"/>
    </location>
</feature>
<evidence type="ECO:0000313" key="2">
    <source>
        <dbReference type="EMBL" id="KEQ99905.1"/>
    </source>
</evidence>